<evidence type="ECO:0000256" key="3">
    <source>
        <dbReference type="SAM" id="MobiDB-lite"/>
    </source>
</evidence>
<evidence type="ECO:0000313" key="5">
    <source>
        <dbReference type="Proteomes" id="UP001221757"/>
    </source>
</evidence>
<feature type="compositionally biased region" description="Acidic residues" evidence="3">
    <location>
        <begin position="342"/>
        <end position="356"/>
    </location>
</feature>
<feature type="region of interest" description="Disordered" evidence="3">
    <location>
        <begin position="46"/>
        <end position="208"/>
    </location>
</feature>
<feature type="region of interest" description="Disordered" evidence="3">
    <location>
        <begin position="452"/>
        <end position="483"/>
    </location>
</feature>
<dbReference type="InterPro" id="IPR021110">
    <property type="entry name" value="DNA_rep_checkpnt_protein"/>
</dbReference>
<evidence type="ECO:0000256" key="2">
    <source>
        <dbReference type="ARBA" id="ARBA00023242"/>
    </source>
</evidence>
<accession>A0AAD7D3S2</accession>
<dbReference type="Proteomes" id="UP001221757">
    <property type="component" value="Unassembled WGS sequence"/>
</dbReference>
<organism evidence="4 5">
    <name type="scientific">Mycena rosella</name>
    <name type="common">Pink bonnet</name>
    <name type="synonym">Agaricus rosellus</name>
    <dbReference type="NCBI Taxonomy" id="1033263"/>
    <lineage>
        <taxon>Eukaryota</taxon>
        <taxon>Fungi</taxon>
        <taxon>Dikarya</taxon>
        <taxon>Basidiomycota</taxon>
        <taxon>Agaricomycotina</taxon>
        <taxon>Agaricomycetes</taxon>
        <taxon>Agaricomycetidae</taxon>
        <taxon>Agaricales</taxon>
        <taxon>Marasmiineae</taxon>
        <taxon>Mycenaceae</taxon>
        <taxon>Mycena</taxon>
    </lineage>
</organism>
<dbReference type="AlphaFoldDB" id="A0AAD7D3S2"/>
<comment type="subcellular location">
    <subcellularLocation>
        <location evidence="1">Nucleus</location>
    </subcellularLocation>
</comment>
<protein>
    <recommendedName>
        <fullName evidence="6">DNA replication regulator SLD2</fullName>
    </recommendedName>
</protein>
<feature type="compositionally biased region" description="Polar residues" evidence="3">
    <location>
        <begin position="261"/>
        <end position="270"/>
    </location>
</feature>
<dbReference type="GO" id="GO:0005634">
    <property type="term" value="C:nucleus"/>
    <property type="evidence" value="ECO:0007669"/>
    <property type="project" value="UniProtKB-SubCell"/>
</dbReference>
<dbReference type="EMBL" id="JARKIE010000149">
    <property type="protein sequence ID" value="KAJ7675363.1"/>
    <property type="molecule type" value="Genomic_DNA"/>
</dbReference>
<evidence type="ECO:0000256" key="1">
    <source>
        <dbReference type="ARBA" id="ARBA00004123"/>
    </source>
</evidence>
<feature type="compositionally biased region" description="Basic and acidic residues" evidence="3">
    <location>
        <begin position="104"/>
        <end position="114"/>
    </location>
</feature>
<feature type="region of interest" description="Disordered" evidence="3">
    <location>
        <begin position="226"/>
        <end position="412"/>
    </location>
</feature>
<feature type="compositionally biased region" description="Basic and acidic residues" evidence="3">
    <location>
        <begin position="366"/>
        <end position="381"/>
    </location>
</feature>
<proteinExistence type="predicted"/>
<feature type="compositionally biased region" description="Polar residues" evidence="3">
    <location>
        <begin position="398"/>
        <end position="411"/>
    </location>
</feature>
<feature type="compositionally biased region" description="Low complexity" evidence="3">
    <location>
        <begin position="474"/>
        <end position="483"/>
    </location>
</feature>
<dbReference type="GO" id="GO:0006260">
    <property type="term" value="P:DNA replication"/>
    <property type="evidence" value="ECO:0007669"/>
    <property type="project" value="InterPro"/>
</dbReference>
<comment type="caution">
    <text evidence="4">The sequence shown here is derived from an EMBL/GenBank/DDBJ whole genome shotgun (WGS) entry which is preliminary data.</text>
</comment>
<gene>
    <name evidence="4" type="ORF">B0H17DRAFT_1081136</name>
</gene>
<feature type="compositionally biased region" description="Polar residues" evidence="3">
    <location>
        <begin position="136"/>
        <end position="145"/>
    </location>
</feature>
<dbReference type="Pfam" id="PF11719">
    <property type="entry name" value="Drc1-Sld2"/>
    <property type="match status" value="1"/>
</dbReference>
<name>A0AAD7D3S2_MYCRO</name>
<sequence>MDEVSTLRTEIKSWERNFRATHGKDASIQDIKEEPGLVQTVQEIVQRGRGGAAEEALKSSIDAPRSQSRDAAHPSLLLSRPRAIAAAQPLSGYNPFSPQKNKGKQKELSPDTRSPKTNPFRITRDPSPGPVPRLSFPSTSATTNDPFAPTPNNPVSRARKRLRGEPVSPSPNKEKRRRMVSPLDGSDEDEDLDAANTSFVDDSPAKPPAGVRSFKLLFDETSVKPKFPLQRSKTLFGEKALLPGKHESMDLDDGPLKPVKTPSTGNTSIGTDDPFFEASHKANTSSSDNETTDDRAVQKPRAPTRSLLAPSPPPANQRSSGKPHPLNGKGRAAGVAQKTAASDDEDNDRSDEDVEMDGSGPRHKVRLFDRIASRGRPRDDNGIDEDAYHIMSRRPPDTDTSQPQSSETISLPDTLLSVLSLAPTSTRRHQDEHVVEELLYGGEIWGERDEFALSDSGRGGTRDAYDDEDDWEGEGVPWEVGEL</sequence>
<reference evidence="4" key="1">
    <citation type="submission" date="2023-03" db="EMBL/GenBank/DDBJ databases">
        <title>Massive genome expansion in bonnet fungi (Mycena s.s.) driven by repeated elements and novel gene families across ecological guilds.</title>
        <authorList>
            <consortium name="Lawrence Berkeley National Laboratory"/>
            <person name="Harder C.B."/>
            <person name="Miyauchi S."/>
            <person name="Viragh M."/>
            <person name="Kuo A."/>
            <person name="Thoen E."/>
            <person name="Andreopoulos B."/>
            <person name="Lu D."/>
            <person name="Skrede I."/>
            <person name="Drula E."/>
            <person name="Henrissat B."/>
            <person name="Morin E."/>
            <person name="Kohler A."/>
            <person name="Barry K."/>
            <person name="LaButti K."/>
            <person name="Morin E."/>
            <person name="Salamov A."/>
            <person name="Lipzen A."/>
            <person name="Mereny Z."/>
            <person name="Hegedus B."/>
            <person name="Baldrian P."/>
            <person name="Stursova M."/>
            <person name="Weitz H."/>
            <person name="Taylor A."/>
            <person name="Grigoriev I.V."/>
            <person name="Nagy L.G."/>
            <person name="Martin F."/>
            <person name="Kauserud H."/>
        </authorList>
    </citation>
    <scope>NUCLEOTIDE SEQUENCE</scope>
    <source>
        <strain evidence="4">CBHHK067</strain>
    </source>
</reference>
<evidence type="ECO:0008006" key="6">
    <source>
        <dbReference type="Google" id="ProtNLM"/>
    </source>
</evidence>
<keyword evidence="5" id="KW-1185">Reference proteome</keyword>
<dbReference type="Gene3D" id="1.10.10.1460">
    <property type="match status" value="1"/>
</dbReference>
<evidence type="ECO:0000313" key="4">
    <source>
        <dbReference type="EMBL" id="KAJ7675363.1"/>
    </source>
</evidence>
<keyword evidence="2" id="KW-0539">Nucleus</keyword>